<feature type="non-terminal residue" evidence="1">
    <location>
        <position position="1"/>
    </location>
</feature>
<dbReference type="InterPro" id="IPR023214">
    <property type="entry name" value="HAD_sf"/>
</dbReference>
<sequence length="353" mass="39286">MKLVQSFSEIFSLSTEYSTIACDIYGVIHDGFQPYPFTQSALEQLRQQQHDVILLSNSSRMYPALSSHMATQFNLAAATYRDILSSGKLTRLFLEECAAYLRGHPLPPECFASLRDGTLTASQFCESLLPSGRSTDACKFYVAGNSDYLLPLYDGLQDKLEPCEEWQHDDIGFVLLASVCRLHSEGDFDRYDKDLVSQHYEPFLQACVARDVPLICVNPDVVAPHGEYEDGSARLLVCPGYIGELYEALGGKVLYFGKPFSSIYDYLLRHYGDKDSKAGSDGRRVLCVGDNVATDVLGASQVHQDVVLILSGVHASTLGDCIEDPNILKQRVRILCQEAGTPEPTYLMPYLRY</sequence>
<reference evidence="1 2" key="1">
    <citation type="submission" date="2016-07" db="EMBL/GenBank/DDBJ databases">
        <title>Pervasive Adenine N6-methylation of Active Genes in Fungi.</title>
        <authorList>
            <consortium name="DOE Joint Genome Institute"/>
            <person name="Mondo S.J."/>
            <person name="Dannebaum R.O."/>
            <person name="Kuo R.C."/>
            <person name="Labutti K."/>
            <person name="Haridas S."/>
            <person name="Kuo A."/>
            <person name="Salamov A."/>
            <person name="Ahrendt S.R."/>
            <person name="Lipzen A."/>
            <person name="Sullivan W."/>
            <person name="Andreopoulos W.B."/>
            <person name="Clum A."/>
            <person name="Lindquist E."/>
            <person name="Daum C."/>
            <person name="Ramamoorthy G.K."/>
            <person name="Gryganskyi A."/>
            <person name="Culley D."/>
            <person name="Magnuson J.K."/>
            <person name="James T.Y."/>
            <person name="O'Malley M.A."/>
            <person name="Stajich J.E."/>
            <person name="Spatafora J.W."/>
            <person name="Visel A."/>
            <person name="Grigoriev I.V."/>
        </authorList>
    </citation>
    <scope>NUCLEOTIDE SEQUENCE [LARGE SCALE GENOMIC DNA]</scope>
    <source>
        <strain evidence="1 2">NRRL 3301</strain>
    </source>
</reference>
<dbReference type="GO" id="GO:0016791">
    <property type="term" value="F:phosphatase activity"/>
    <property type="evidence" value="ECO:0007669"/>
    <property type="project" value="TreeGrafter"/>
</dbReference>
<dbReference type="PANTHER" id="PTHR19288">
    <property type="entry name" value="4-NITROPHENYLPHOSPHATASE-RELATED"/>
    <property type="match status" value="1"/>
</dbReference>
<dbReference type="STRING" id="101127.A0A1X2GSQ6"/>
<dbReference type="AlphaFoldDB" id="A0A1X2GSQ6"/>
<dbReference type="Pfam" id="PF13344">
    <property type="entry name" value="Hydrolase_6"/>
    <property type="match status" value="1"/>
</dbReference>
<dbReference type="OrthoDB" id="426235at2759"/>
<dbReference type="Gene3D" id="3.40.50.1000">
    <property type="entry name" value="HAD superfamily/HAD-like"/>
    <property type="match status" value="2"/>
</dbReference>
<evidence type="ECO:0000313" key="2">
    <source>
        <dbReference type="Proteomes" id="UP000242146"/>
    </source>
</evidence>
<evidence type="ECO:0008006" key="3">
    <source>
        <dbReference type="Google" id="ProtNLM"/>
    </source>
</evidence>
<dbReference type="PANTHER" id="PTHR19288:SF90">
    <property type="entry name" value="OS08G0542600 PROTEIN"/>
    <property type="match status" value="1"/>
</dbReference>
<dbReference type="SUPFAM" id="SSF56784">
    <property type="entry name" value="HAD-like"/>
    <property type="match status" value="1"/>
</dbReference>
<name>A0A1X2GSQ6_9FUNG</name>
<dbReference type="GO" id="GO:0005737">
    <property type="term" value="C:cytoplasm"/>
    <property type="evidence" value="ECO:0007669"/>
    <property type="project" value="TreeGrafter"/>
</dbReference>
<protein>
    <recommendedName>
        <fullName evidence="3">HAD-superfamily hydrolase</fullName>
    </recommendedName>
</protein>
<evidence type="ECO:0000313" key="1">
    <source>
        <dbReference type="EMBL" id="ORX60481.1"/>
    </source>
</evidence>
<dbReference type="Proteomes" id="UP000242146">
    <property type="component" value="Unassembled WGS sequence"/>
</dbReference>
<dbReference type="InterPro" id="IPR036412">
    <property type="entry name" value="HAD-like_sf"/>
</dbReference>
<organism evidence="1 2">
    <name type="scientific">Hesseltinella vesiculosa</name>
    <dbReference type="NCBI Taxonomy" id="101127"/>
    <lineage>
        <taxon>Eukaryota</taxon>
        <taxon>Fungi</taxon>
        <taxon>Fungi incertae sedis</taxon>
        <taxon>Mucoromycota</taxon>
        <taxon>Mucoromycotina</taxon>
        <taxon>Mucoromycetes</taxon>
        <taxon>Mucorales</taxon>
        <taxon>Cunninghamellaceae</taxon>
        <taxon>Hesseltinella</taxon>
    </lineage>
</organism>
<keyword evidence="2" id="KW-1185">Reference proteome</keyword>
<dbReference type="InterPro" id="IPR006357">
    <property type="entry name" value="HAD-SF_hydro_IIA"/>
</dbReference>
<gene>
    <name evidence="1" type="ORF">DM01DRAFT_1300265</name>
</gene>
<dbReference type="EMBL" id="MCGT01000004">
    <property type="protein sequence ID" value="ORX60481.1"/>
    <property type="molecule type" value="Genomic_DNA"/>
</dbReference>
<proteinExistence type="predicted"/>
<dbReference type="Pfam" id="PF13242">
    <property type="entry name" value="Hydrolase_like"/>
    <property type="match status" value="1"/>
</dbReference>
<comment type="caution">
    <text evidence="1">The sequence shown here is derived from an EMBL/GenBank/DDBJ whole genome shotgun (WGS) entry which is preliminary data.</text>
</comment>
<accession>A0A1X2GSQ6</accession>